<dbReference type="GO" id="GO:0046872">
    <property type="term" value="F:metal ion binding"/>
    <property type="evidence" value="ECO:0007669"/>
    <property type="project" value="UniProtKB-UniRule"/>
</dbReference>
<dbReference type="RefSeq" id="WP_016904420.1">
    <property type="nucleotide sequence ID" value="NZ_JASVYB020000009.1"/>
</dbReference>
<dbReference type="InterPro" id="IPR038987">
    <property type="entry name" value="MoeA-like"/>
</dbReference>
<evidence type="ECO:0000256" key="9">
    <source>
        <dbReference type="ARBA" id="ARBA00023150"/>
    </source>
</evidence>
<proteinExistence type="inferred from homology"/>
<dbReference type="Pfam" id="PF03453">
    <property type="entry name" value="MoeA_N"/>
    <property type="match status" value="1"/>
</dbReference>
<dbReference type="SMART" id="SM00852">
    <property type="entry name" value="MoCF_biosynth"/>
    <property type="match status" value="1"/>
</dbReference>
<evidence type="ECO:0000256" key="5">
    <source>
        <dbReference type="ARBA" id="ARBA00022505"/>
    </source>
</evidence>
<evidence type="ECO:0000256" key="1">
    <source>
        <dbReference type="ARBA" id="ARBA00001946"/>
    </source>
</evidence>
<dbReference type="PANTHER" id="PTHR10192">
    <property type="entry name" value="MOLYBDOPTERIN BIOSYNTHESIS PROTEIN"/>
    <property type="match status" value="1"/>
</dbReference>
<evidence type="ECO:0000256" key="6">
    <source>
        <dbReference type="ARBA" id="ARBA00022679"/>
    </source>
</evidence>
<dbReference type="Proteomes" id="UP000514411">
    <property type="component" value="Chromosome"/>
</dbReference>
<accession>A0A2N7UZQ0</accession>
<evidence type="ECO:0000256" key="10">
    <source>
        <dbReference type="ARBA" id="ARBA00047317"/>
    </source>
</evidence>
<evidence type="ECO:0000313" key="15">
    <source>
        <dbReference type="Proteomes" id="UP000514411"/>
    </source>
</evidence>
<dbReference type="Pfam" id="PF03454">
    <property type="entry name" value="MoeA_C"/>
    <property type="match status" value="1"/>
</dbReference>
<dbReference type="PANTHER" id="PTHR10192:SF5">
    <property type="entry name" value="GEPHYRIN"/>
    <property type="match status" value="1"/>
</dbReference>
<dbReference type="InterPro" id="IPR005110">
    <property type="entry name" value="MoeA_linker/N"/>
</dbReference>
<dbReference type="InterPro" id="IPR036688">
    <property type="entry name" value="MoeA_C_domain_IV_sf"/>
</dbReference>
<dbReference type="UniPathway" id="UPA00344"/>
<dbReference type="InterPro" id="IPR036135">
    <property type="entry name" value="MoeA_linker/N_sf"/>
</dbReference>
<feature type="domain" description="MoaB/Mog" evidence="12">
    <location>
        <begin position="186"/>
        <end position="323"/>
    </location>
</feature>
<evidence type="ECO:0000313" key="13">
    <source>
        <dbReference type="EMBL" id="CAD0326698.1"/>
    </source>
</evidence>
<dbReference type="InterPro" id="IPR001453">
    <property type="entry name" value="MoaB/Mog_dom"/>
</dbReference>
<comment type="function">
    <text evidence="2 11">Catalyzes the insertion of molybdate into adenylated molybdopterin with the concomitant release of AMP.</text>
</comment>
<dbReference type="Pfam" id="PF00994">
    <property type="entry name" value="MoCF_biosynth"/>
    <property type="match status" value="1"/>
</dbReference>
<dbReference type="AlphaFoldDB" id="A0A2N7UZQ0"/>
<keyword evidence="5 11" id="KW-0500">Molybdenum</keyword>
<dbReference type="Gene3D" id="3.40.980.10">
    <property type="entry name" value="MoaB/Mog-like domain"/>
    <property type="match status" value="1"/>
</dbReference>
<keyword evidence="7 11" id="KW-0479">Metal-binding</keyword>
<dbReference type="OrthoDB" id="9804758at2"/>
<comment type="catalytic activity">
    <reaction evidence="10">
        <text>adenylyl-molybdopterin + molybdate = Mo-molybdopterin + AMP + H(+)</text>
        <dbReference type="Rhea" id="RHEA:35047"/>
        <dbReference type="ChEBI" id="CHEBI:15378"/>
        <dbReference type="ChEBI" id="CHEBI:36264"/>
        <dbReference type="ChEBI" id="CHEBI:62727"/>
        <dbReference type="ChEBI" id="CHEBI:71302"/>
        <dbReference type="ChEBI" id="CHEBI:456215"/>
        <dbReference type="EC" id="2.10.1.1"/>
    </reaction>
</comment>
<dbReference type="NCBIfam" id="TIGR00177">
    <property type="entry name" value="molyb_syn"/>
    <property type="match status" value="1"/>
</dbReference>
<evidence type="ECO:0000313" key="14">
    <source>
        <dbReference type="EMBL" id="CAD1791748.1"/>
    </source>
</evidence>
<dbReference type="GO" id="GO:0005829">
    <property type="term" value="C:cytosol"/>
    <property type="evidence" value="ECO:0007669"/>
    <property type="project" value="TreeGrafter"/>
</dbReference>
<evidence type="ECO:0000259" key="12">
    <source>
        <dbReference type="SMART" id="SM00852"/>
    </source>
</evidence>
<dbReference type="EC" id="2.10.1.1" evidence="11"/>
<dbReference type="NCBIfam" id="NF045515">
    <property type="entry name" value="Glp_gephyrin"/>
    <property type="match status" value="1"/>
</dbReference>
<keyword evidence="6 11" id="KW-0808">Transferase</keyword>
<protein>
    <recommendedName>
        <fullName evidence="11">Molybdopterin molybdenumtransferase</fullName>
        <ecNumber evidence="11">2.10.1.1</ecNumber>
    </recommendedName>
</protein>
<dbReference type="EMBL" id="LR824643">
    <property type="protein sequence ID" value="CAD0326698.1"/>
    <property type="molecule type" value="Genomic_DNA"/>
</dbReference>
<dbReference type="SUPFAM" id="SSF53218">
    <property type="entry name" value="Molybdenum cofactor biosynthesis proteins"/>
    <property type="match status" value="1"/>
</dbReference>
<evidence type="ECO:0000256" key="3">
    <source>
        <dbReference type="ARBA" id="ARBA00005046"/>
    </source>
</evidence>
<organism evidence="13">
    <name type="scientific">Xanthomonas campestris pv. juglandis</name>
    <name type="common">Xanthomonas arboricola pv. juglandis</name>
    <dbReference type="NCBI Taxonomy" id="195709"/>
    <lineage>
        <taxon>Bacteria</taxon>
        <taxon>Pseudomonadati</taxon>
        <taxon>Pseudomonadota</taxon>
        <taxon>Gammaproteobacteria</taxon>
        <taxon>Lysobacterales</taxon>
        <taxon>Lysobacteraceae</taxon>
        <taxon>Xanthomonas</taxon>
    </lineage>
</organism>
<gene>
    <name evidence="14" type="ORF">XSP_002017</name>
    <name evidence="13" type="ORF">XSP_002034</name>
</gene>
<reference evidence="13 15" key="1">
    <citation type="submission" date="2020-07" db="EMBL/GenBank/DDBJ databases">
        <authorList>
            <person name="Teixeira M."/>
        </authorList>
    </citation>
    <scope>NUCLEOTIDE SEQUENCE</scope>
    <source>
        <strain evidence="14">3</strain>
        <strain evidence="13">Xanthomonas arboricola pv. juglandis CPBF 427</strain>
    </source>
</reference>
<dbReference type="InterPro" id="IPR036425">
    <property type="entry name" value="MoaB/Mog-like_dom_sf"/>
</dbReference>
<evidence type="ECO:0000256" key="7">
    <source>
        <dbReference type="ARBA" id="ARBA00022723"/>
    </source>
</evidence>
<name>A0A2N7UZQ0_XANCJ</name>
<keyword evidence="9 11" id="KW-0501">Molybdenum cofactor biosynthesis</keyword>
<evidence type="ECO:0000256" key="11">
    <source>
        <dbReference type="RuleBase" id="RU365090"/>
    </source>
</evidence>
<dbReference type="GO" id="GO:0061599">
    <property type="term" value="F:molybdopterin molybdotransferase activity"/>
    <property type="evidence" value="ECO:0007669"/>
    <property type="project" value="UniProtKB-UniRule"/>
</dbReference>
<keyword evidence="8 11" id="KW-0460">Magnesium</keyword>
<evidence type="ECO:0000256" key="4">
    <source>
        <dbReference type="ARBA" id="ARBA00010763"/>
    </source>
</evidence>
<dbReference type="SUPFAM" id="SSF63882">
    <property type="entry name" value="MoeA N-terminal region -like"/>
    <property type="match status" value="1"/>
</dbReference>
<dbReference type="CDD" id="cd00887">
    <property type="entry name" value="MoeA"/>
    <property type="match status" value="1"/>
</dbReference>
<evidence type="ECO:0000256" key="2">
    <source>
        <dbReference type="ARBA" id="ARBA00002901"/>
    </source>
</evidence>
<dbReference type="SUPFAM" id="SSF63867">
    <property type="entry name" value="MoeA C-terminal domain-like"/>
    <property type="match status" value="1"/>
</dbReference>
<dbReference type="Gene3D" id="2.40.340.10">
    <property type="entry name" value="MoeA, C-terminal, domain IV"/>
    <property type="match status" value="1"/>
</dbReference>
<dbReference type="FunFam" id="3.40.980.10:FF:000004">
    <property type="entry name" value="Molybdopterin molybdenumtransferase"/>
    <property type="match status" value="1"/>
</dbReference>
<dbReference type="GO" id="GO:0006777">
    <property type="term" value="P:Mo-molybdopterin cofactor biosynthetic process"/>
    <property type="evidence" value="ECO:0007669"/>
    <property type="project" value="UniProtKB-UniRule"/>
</dbReference>
<dbReference type="InterPro" id="IPR005111">
    <property type="entry name" value="MoeA_C_domain_IV"/>
</dbReference>
<dbReference type="Gene3D" id="3.90.105.10">
    <property type="entry name" value="Molybdopterin biosynthesis moea protein, domain 2"/>
    <property type="match status" value="1"/>
</dbReference>
<comment type="pathway">
    <text evidence="3 11">Cofactor biosynthesis; molybdopterin biosynthesis.</text>
</comment>
<evidence type="ECO:0000256" key="8">
    <source>
        <dbReference type="ARBA" id="ARBA00022842"/>
    </source>
</evidence>
<dbReference type="EMBL" id="LR861807">
    <property type="protein sequence ID" value="CAD1791748.1"/>
    <property type="molecule type" value="Genomic_DNA"/>
</dbReference>
<sequence>MTDYPSRIPYAQALQILQAVAANSRPPDENIATSRADGRISAADLIAPIALPPFANSAMDGFALRHADVAGGDAALQLVGEQFAGERWTGTLSAGQCLRITTGAPLPDGADTVIPKEDAQERDGVVRFHSMPAPGAPGAAVRQAGSDVRAGDLVVQSGQVLTPARIGLAAALGLSRLAVAPRPTIAVLATGDELVEPGMPLGPGQIYNSNRDMLMAQLRALGYAPTAWPTLPDDPQRIRTMLEDAAAAFDVVITCGGVSAGEKDYLPQLIGELGRIHFWRVRMRPGMPAVLGQIGRCLVLGLPGNPVSVLATLIAYGVPLLDGLQGRSEPRPLWHAALASPWEKRHERLEFLRGRLECGEDGRLTALPHRGDASHLLRGAADSNALIVLPEQARRFEAGESVRVIPYAL</sequence>
<comment type="cofactor">
    <cofactor evidence="1 11">
        <name>Mg(2+)</name>
        <dbReference type="ChEBI" id="CHEBI:18420"/>
    </cofactor>
</comment>
<comment type="similarity">
    <text evidence="4 11">Belongs to the MoeA family.</text>
</comment>
<dbReference type="Gene3D" id="2.170.190.11">
    <property type="entry name" value="Molybdopterin biosynthesis moea protein, domain 3"/>
    <property type="match status" value="1"/>
</dbReference>